<feature type="non-terminal residue" evidence="3">
    <location>
        <position position="118"/>
    </location>
</feature>
<comment type="caution">
    <text evidence="3">The sequence shown here is derived from an EMBL/GenBank/DDBJ whole genome shotgun (WGS) entry which is preliminary data.</text>
</comment>
<dbReference type="AlphaFoldDB" id="A0A9N9NYP4"/>
<sequence length="118" mass="12833">MKSSSIFLSLSLLLTAVASSSAAPFSQPNYGDSLLKRHQKSTGNHKNGHKNDHKNHQNQGWNLGTAQQLVSPIFKRDDGNHNGDGSVWNTGVAEPIRNPPNNRSHSRRDEVPANTSGP</sequence>
<keyword evidence="2" id="KW-0732">Signal</keyword>
<feature type="region of interest" description="Disordered" evidence="1">
    <location>
        <begin position="21"/>
        <end position="118"/>
    </location>
</feature>
<feature type="signal peptide" evidence="2">
    <location>
        <begin position="1"/>
        <end position="22"/>
    </location>
</feature>
<feature type="chain" id="PRO_5040223468" evidence="2">
    <location>
        <begin position="23"/>
        <end position="118"/>
    </location>
</feature>
<dbReference type="EMBL" id="CAJVPZ010056550">
    <property type="protein sequence ID" value="CAG8785844.1"/>
    <property type="molecule type" value="Genomic_DNA"/>
</dbReference>
<proteinExistence type="predicted"/>
<keyword evidence="4" id="KW-1185">Reference proteome</keyword>
<name>A0A9N9NYP4_9GLOM</name>
<evidence type="ECO:0000256" key="2">
    <source>
        <dbReference type="SAM" id="SignalP"/>
    </source>
</evidence>
<gene>
    <name evidence="3" type="ORF">RFULGI_LOCUS16249</name>
</gene>
<dbReference type="Proteomes" id="UP000789396">
    <property type="component" value="Unassembled WGS sequence"/>
</dbReference>
<evidence type="ECO:0000256" key="1">
    <source>
        <dbReference type="SAM" id="MobiDB-lite"/>
    </source>
</evidence>
<evidence type="ECO:0000313" key="4">
    <source>
        <dbReference type="Proteomes" id="UP000789396"/>
    </source>
</evidence>
<evidence type="ECO:0000313" key="3">
    <source>
        <dbReference type="EMBL" id="CAG8785844.1"/>
    </source>
</evidence>
<protein>
    <submittedName>
        <fullName evidence="3">16742_t:CDS:1</fullName>
    </submittedName>
</protein>
<reference evidence="3" key="1">
    <citation type="submission" date="2021-06" db="EMBL/GenBank/DDBJ databases">
        <authorList>
            <person name="Kallberg Y."/>
            <person name="Tangrot J."/>
            <person name="Rosling A."/>
        </authorList>
    </citation>
    <scope>NUCLEOTIDE SEQUENCE</scope>
    <source>
        <strain evidence="3">IN212</strain>
    </source>
</reference>
<organism evidence="3 4">
    <name type="scientific">Racocetra fulgida</name>
    <dbReference type="NCBI Taxonomy" id="60492"/>
    <lineage>
        <taxon>Eukaryota</taxon>
        <taxon>Fungi</taxon>
        <taxon>Fungi incertae sedis</taxon>
        <taxon>Mucoromycota</taxon>
        <taxon>Glomeromycotina</taxon>
        <taxon>Glomeromycetes</taxon>
        <taxon>Diversisporales</taxon>
        <taxon>Gigasporaceae</taxon>
        <taxon>Racocetra</taxon>
    </lineage>
</organism>
<accession>A0A9N9NYP4</accession>
<feature type="compositionally biased region" description="Polar residues" evidence="1">
    <location>
        <begin position="61"/>
        <end position="70"/>
    </location>
</feature>